<sequence length="108" mass="11777">MRARPWLSLGFALAIGLTAFFAGRAVLHSVYWADARHLDQPIEGWMTPGYVAHSWRVPKSVMIEVLGPPEEPGDRPTLKEIAAARGIPLEQLVAEIRAAIALHRAGAS</sequence>
<dbReference type="Proteomes" id="UP000054396">
    <property type="component" value="Unassembled WGS sequence"/>
</dbReference>
<accession>A0A0W7WKL7</accession>
<keyword evidence="2" id="KW-1185">Reference proteome</keyword>
<name>A0A0W7WKL7_9RHOB</name>
<organism evidence="1 2">
    <name type="scientific">Pseudoponticoccus marisrubri</name>
    <dbReference type="NCBI Taxonomy" id="1685382"/>
    <lineage>
        <taxon>Bacteria</taxon>
        <taxon>Pseudomonadati</taxon>
        <taxon>Pseudomonadota</taxon>
        <taxon>Alphaproteobacteria</taxon>
        <taxon>Rhodobacterales</taxon>
        <taxon>Roseobacteraceae</taxon>
        <taxon>Pseudoponticoccus</taxon>
    </lineage>
</organism>
<dbReference type="EMBL" id="LPXO01000004">
    <property type="protein sequence ID" value="KUF11157.1"/>
    <property type="molecule type" value="Genomic_DNA"/>
</dbReference>
<dbReference type="STRING" id="1685382.AVJ23_08875"/>
<gene>
    <name evidence="1" type="ORF">AVJ23_08875</name>
</gene>
<dbReference type="AlphaFoldDB" id="A0A0W7WKL7"/>
<evidence type="ECO:0000313" key="1">
    <source>
        <dbReference type="EMBL" id="KUF11157.1"/>
    </source>
</evidence>
<evidence type="ECO:0000313" key="2">
    <source>
        <dbReference type="Proteomes" id="UP000054396"/>
    </source>
</evidence>
<proteinExistence type="predicted"/>
<comment type="caution">
    <text evidence="1">The sequence shown here is derived from an EMBL/GenBank/DDBJ whole genome shotgun (WGS) entry which is preliminary data.</text>
</comment>
<reference evidence="1 2" key="1">
    <citation type="submission" date="2015-12" db="EMBL/GenBank/DDBJ databases">
        <authorList>
            <person name="Shamseldin A."/>
            <person name="Moawad H."/>
            <person name="Abd El-Rahim W.M."/>
            <person name="Sadowsky M.J."/>
        </authorList>
    </citation>
    <scope>NUCLEOTIDE SEQUENCE [LARGE SCALE GENOMIC DNA]</scope>
    <source>
        <strain evidence="1 2">SJ5A-1</strain>
    </source>
</reference>
<protein>
    <submittedName>
        <fullName evidence="1">Uncharacterized protein</fullName>
    </submittedName>
</protein>